<organism evidence="3 4">
    <name type="scientific">Anabaena azotica FACHB-119</name>
    <dbReference type="NCBI Taxonomy" id="947527"/>
    <lineage>
        <taxon>Bacteria</taxon>
        <taxon>Bacillati</taxon>
        <taxon>Cyanobacteriota</taxon>
        <taxon>Cyanophyceae</taxon>
        <taxon>Nostocales</taxon>
        <taxon>Nostocaceae</taxon>
        <taxon>Anabaena</taxon>
        <taxon>Anabaena azotica</taxon>
    </lineage>
</organism>
<name>A0ABR8D2M8_9NOST</name>
<dbReference type="Proteomes" id="UP000661112">
    <property type="component" value="Unassembled WGS sequence"/>
</dbReference>
<reference evidence="3 4" key="1">
    <citation type="journal article" date="2020" name="ISME J.">
        <title>Comparative genomics reveals insights into cyanobacterial evolution and habitat adaptation.</title>
        <authorList>
            <person name="Chen M.Y."/>
            <person name="Teng W.K."/>
            <person name="Zhao L."/>
            <person name="Hu C.X."/>
            <person name="Zhou Y.K."/>
            <person name="Han B.P."/>
            <person name="Song L.R."/>
            <person name="Shu W.S."/>
        </authorList>
    </citation>
    <scope>NUCLEOTIDE SEQUENCE [LARGE SCALE GENOMIC DNA]</scope>
    <source>
        <strain evidence="3 4">FACHB-119</strain>
    </source>
</reference>
<sequence length="56" mass="6194">MMKFAMLFFAVLLTSFGVVDTIQASQAANTNQDNLVACRRSKDGQPAEQDKDRSRA</sequence>
<feature type="chain" id="PRO_5045754276" evidence="2">
    <location>
        <begin position="28"/>
        <end position="56"/>
    </location>
</feature>
<feature type="signal peptide" evidence="2">
    <location>
        <begin position="1"/>
        <end position="27"/>
    </location>
</feature>
<feature type="region of interest" description="Disordered" evidence="1">
    <location>
        <begin position="35"/>
        <end position="56"/>
    </location>
</feature>
<dbReference type="EMBL" id="JACJSG010000013">
    <property type="protein sequence ID" value="MBD2501196.1"/>
    <property type="molecule type" value="Genomic_DNA"/>
</dbReference>
<evidence type="ECO:0000313" key="4">
    <source>
        <dbReference type="Proteomes" id="UP000661112"/>
    </source>
</evidence>
<evidence type="ECO:0000256" key="1">
    <source>
        <dbReference type="SAM" id="MobiDB-lite"/>
    </source>
</evidence>
<proteinExistence type="predicted"/>
<accession>A0ABR8D2M8</accession>
<keyword evidence="2" id="KW-0732">Signal</keyword>
<keyword evidence="4" id="KW-1185">Reference proteome</keyword>
<dbReference type="RefSeq" id="WP_190471871.1">
    <property type="nucleotide sequence ID" value="NZ_JACJSG010000013.1"/>
</dbReference>
<gene>
    <name evidence="3" type="ORF">H6G83_11385</name>
</gene>
<evidence type="ECO:0000256" key="2">
    <source>
        <dbReference type="SAM" id="SignalP"/>
    </source>
</evidence>
<protein>
    <submittedName>
        <fullName evidence="3">Uncharacterized protein</fullName>
    </submittedName>
</protein>
<feature type="compositionally biased region" description="Basic and acidic residues" evidence="1">
    <location>
        <begin position="40"/>
        <end position="56"/>
    </location>
</feature>
<comment type="caution">
    <text evidence="3">The sequence shown here is derived from an EMBL/GenBank/DDBJ whole genome shotgun (WGS) entry which is preliminary data.</text>
</comment>
<evidence type="ECO:0000313" key="3">
    <source>
        <dbReference type="EMBL" id="MBD2501196.1"/>
    </source>
</evidence>